<comment type="subcellular location">
    <subcellularLocation>
        <location evidence="1">Cell membrane</location>
        <topology evidence="1">Multi-pass membrane protein</topology>
    </subcellularLocation>
</comment>
<keyword evidence="4 8" id="KW-1133">Transmembrane helix</keyword>
<dbReference type="InterPro" id="IPR052192">
    <property type="entry name" value="Insect_Ionotropic_Sensory_Rcpt"/>
</dbReference>
<evidence type="ECO:0000256" key="1">
    <source>
        <dbReference type="ARBA" id="ARBA00004651"/>
    </source>
</evidence>
<keyword evidence="3 8" id="KW-0812">Transmembrane</keyword>
<evidence type="ECO:0000256" key="4">
    <source>
        <dbReference type="ARBA" id="ARBA00022989"/>
    </source>
</evidence>
<dbReference type="RefSeq" id="XP_024886984.1">
    <property type="nucleotide sequence ID" value="XM_025031216.1"/>
</dbReference>
<protein>
    <submittedName>
        <fullName evidence="10">Uncharacterized protein LOC112464300</fullName>
    </submittedName>
</protein>
<dbReference type="Proteomes" id="UP000504618">
    <property type="component" value="Unplaced"/>
</dbReference>
<feature type="transmembrane region" description="Helical" evidence="8">
    <location>
        <begin position="416"/>
        <end position="439"/>
    </location>
</feature>
<keyword evidence="5 8" id="KW-0472">Membrane</keyword>
<evidence type="ECO:0000256" key="3">
    <source>
        <dbReference type="ARBA" id="ARBA00022692"/>
    </source>
</evidence>
<name>A0A6J1QWE4_9HYME</name>
<dbReference type="GO" id="GO:0005886">
    <property type="term" value="C:plasma membrane"/>
    <property type="evidence" value="ECO:0007669"/>
    <property type="project" value="UniProtKB-SubCell"/>
</dbReference>
<evidence type="ECO:0000313" key="9">
    <source>
        <dbReference type="Proteomes" id="UP000504618"/>
    </source>
</evidence>
<evidence type="ECO:0000256" key="5">
    <source>
        <dbReference type="ARBA" id="ARBA00023136"/>
    </source>
</evidence>
<keyword evidence="2" id="KW-1003">Cell membrane</keyword>
<evidence type="ECO:0000313" key="10">
    <source>
        <dbReference type="RefSeq" id="XP_024886984.1"/>
    </source>
</evidence>
<dbReference type="PANTHER" id="PTHR42643:SF24">
    <property type="entry name" value="IONOTROPIC RECEPTOR 60A"/>
    <property type="match status" value="1"/>
</dbReference>
<gene>
    <name evidence="10" type="primary">LOC112464300</name>
</gene>
<evidence type="ECO:0000256" key="2">
    <source>
        <dbReference type="ARBA" id="ARBA00022475"/>
    </source>
</evidence>
<feature type="transmembrane region" description="Helical" evidence="8">
    <location>
        <begin position="384"/>
        <end position="404"/>
    </location>
</feature>
<evidence type="ECO:0000256" key="8">
    <source>
        <dbReference type="SAM" id="Phobius"/>
    </source>
</evidence>
<evidence type="ECO:0000256" key="6">
    <source>
        <dbReference type="ARBA" id="ARBA00023170"/>
    </source>
</evidence>
<keyword evidence="7" id="KW-0325">Glycoprotein</keyword>
<dbReference type="SUPFAM" id="SSF53850">
    <property type="entry name" value="Periplasmic binding protein-like II"/>
    <property type="match status" value="1"/>
</dbReference>
<evidence type="ECO:0000256" key="7">
    <source>
        <dbReference type="ARBA" id="ARBA00023180"/>
    </source>
</evidence>
<dbReference type="AlphaFoldDB" id="A0A6J1QWE4"/>
<accession>A0A6J1QWE4</accession>
<feature type="transmembrane region" description="Helical" evidence="8">
    <location>
        <begin position="359"/>
        <end position="377"/>
    </location>
</feature>
<keyword evidence="6" id="KW-0675">Receptor</keyword>
<dbReference type="PANTHER" id="PTHR42643">
    <property type="entry name" value="IONOTROPIC RECEPTOR 20A-RELATED"/>
    <property type="match status" value="1"/>
</dbReference>
<reference evidence="10" key="1">
    <citation type="submission" date="2025-08" db="UniProtKB">
        <authorList>
            <consortium name="RefSeq"/>
        </authorList>
    </citation>
    <scope>IDENTIFICATION</scope>
    <source>
        <tissue evidence="10">Whole body</tissue>
    </source>
</reference>
<keyword evidence="9" id="KW-1185">Reference proteome</keyword>
<sequence>MYNIKLNSFDFHRSQDFYSRRVFFIVLITISFATGLPSRRTTDRSVILKNFMERQNQRDEASKYLIPCTAKFIEEYFEYPDRISLLLPDMLQDISVVIETLMNELRITSAIYTLNVSLTNVMETYDALTNVVILSESGITLEANDSSFVNDCEHDCNFIIVLTNLFTDEESFLIEAGTLVQQMSLGSIFKLEILASVGDSVLLASSLPVRINESYTLAEPAFSGRCEQQAAAIRWQRFTNKTTSLLDASTVNAAMFNNFPFTFFINDTNHFSFGGVEGSMVEEIARSMKIKLNRETIETMEKTTIKTEIYLRLYNATHDLVFGGLLWDFSRKVTYTTCYGMVHVSWIIPIETNVSLRGLISPFGANIWYAIICTLIAGGLVKLFVIRDITFLDIVALIFGVPAFRQPTMTSSRIQFISWTLFGFFLTQLYLGSLADYLIRTSDMQMESMEELANSGLKIGGTQRFADLLQTPDKADMEDNVDRMIREKLIILERRDYSNQLLALVEGRNTSLALLVMLNLTSNPSKIGRAHIIKETVGSYPLAFVTRQDFPYLAEFNFKIQILVQAGLVEFWSSMAMLNRSHYIVENEDDDSKIDIDDIAPAFFLLIMGCLGGCCLLIIEVIFYPSKLFL</sequence>
<organism evidence="9 10">
    <name type="scientific">Temnothorax curvispinosus</name>
    <dbReference type="NCBI Taxonomy" id="300111"/>
    <lineage>
        <taxon>Eukaryota</taxon>
        <taxon>Metazoa</taxon>
        <taxon>Ecdysozoa</taxon>
        <taxon>Arthropoda</taxon>
        <taxon>Hexapoda</taxon>
        <taxon>Insecta</taxon>
        <taxon>Pterygota</taxon>
        <taxon>Neoptera</taxon>
        <taxon>Endopterygota</taxon>
        <taxon>Hymenoptera</taxon>
        <taxon>Apocrita</taxon>
        <taxon>Aculeata</taxon>
        <taxon>Formicoidea</taxon>
        <taxon>Formicidae</taxon>
        <taxon>Myrmicinae</taxon>
        <taxon>Temnothorax</taxon>
    </lineage>
</organism>
<feature type="transmembrane region" description="Helical" evidence="8">
    <location>
        <begin position="602"/>
        <end position="624"/>
    </location>
</feature>
<dbReference type="GeneID" id="112464300"/>
<dbReference type="OrthoDB" id="6506757at2759"/>
<feature type="transmembrane region" description="Helical" evidence="8">
    <location>
        <begin position="21"/>
        <end position="38"/>
    </location>
</feature>
<proteinExistence type="predicted"/>